<dbReference type="InterPro" id="IPR050769">
    <property type="entry name" value="NAT_camello-type"/>
</dbReference>
<dbReference type="OrthoDB" id="9975416at2759"/>
<gene>
    <name evidence="3" type="ORF">PV11_01440</name>
</gene>
<evidence type="ECO:0000313" key="3">
    <source>
        <dbReference type="EMBL" id="KIV85782.1"/>
    </source>
</evidence>
<dbReference type="PROSITE" id="PS51186">
    <property type="entry name" value="GNAT"/>
    <property type="match status" value="1"/>
</dbReference>
<dbReference type="Pfam" id="PF00583">
    <property type="entry name" value="Acetyltransf_1"/>
    <property type="match status" value="1"/>
</dbReference>
<name>A0A0D1YT14_9EURO</name>
<keyword evidence="1" id="KW-0808">Transferase</keyword>
<evidence type="ECO:0000313" key="4">
    <source>
        <dbReference type="Proteomes" id="UP000053599"/>
    </source>
</evidence>
<feature type="domain" description="N-acetyltransferase" evidence="2">
    <location>
        <begin position="9"/>
        <end position="179"/>
    </location>
</feature>
<dbReference type="STRING" id="1016849.A0A0D1YT14"/>
<dbReference type="CDD" id="cd04301">
    <property type="entry name" value="NAT_SF"/>
    <property type="match status" value="1"/>
</dbReference>
<protein>
    <recommendedName>
        <fullName evidence="2">N-acetyltransferase domain-containing protein</fullName>
    </recommendedName>
</protein>
<evidence type="ECO:0000256" key="1">
    <source>
        <dbReference type="ARBA" id="ARBA00022679"/>
    </source>
</evidence>
<evidence type="ECO:0000259" key="2">
    <source>
        <dbReference type="PROSITE" id="PS51186"/>
    </source>
</evidence>
<organism evidence="3 4">
    <name type="scientific">Exophiala sideris</name>
    <dbReference type="NCBI Taxonomy" id="1016849"/>
    <lineage>
        <taxon>Eukaryota</taxon>
        <taxon>Fungi</taxon>
        <taxon>Dikarya</taxon>
        <taxon>Ascomycota</taxon>
        <taxon>Pezizomycotina</taxon>
        <taxon>Eurotiomycetes</taxon>
        <taxon>Chaetothyriomycetidae</taxon>
        <taxon>Chaetothyriales</taxon>
        <taxon>Herpotrichiellaceae</taxon>
        <taxon>Exophiala</taxon>
    </lineage>
</organism>
<dbReference type="PANTHER" id="PTHR13947:SF37">
    <property type="entry name" value="LD18367P"/>
    <property type="match status" value="1"/>
</dbReference>
<proteinExistence type="predicted"/>
<dbReference type="AlphaFoldDB" id="A0A0D1YT14"/>
<dbReference type="Proteomes" id="UP000053599">
    <property type="component" value="Unassembled WGS sequence"/>
</dbReference>
<dbReference type="Gene3D" id="3.40.630.30">
    <property type="match status" value="1"/>
</dbReference>
<dbReference type="EMBL" id="KN846951">
    <property type="protein sequence ID" value="KIV85782.1"/>
    <property type="molecule type" value="Genomic_DNA"/>
</dbReference>
<dbReference type="SUPFAM" id="SSF55729">
    <property type="entry name" value="Acyl-CoA N-acyltransferases (Nat)"/>
    <property type="match status" value="1"/>
</dbReference>
<dbReference type="HOGENOM" id="CLU_013985_18_0_1"/>
<sequence length="179" mass="19893">MAASSRSPITTREARLDDATHVAHLGAHVFTVTYGHSVAAHELQTYLDEAYSVEACAKDITDPNKDLILAIDPEGIIVGFGLLTRGSKEPCIAHLENYVELQRLYVSTAYQGLGIGKILAKQLESMAREQGFKYMWLGVWEENYKAQKVYEKLSYKLVGKRDFVVGGVVQTGLIMLKEL</sequence>
<dbReference type="GO" id="GO:0008080">
    <property type="term" value="F:N-acetyltransferase activity"/>
    <property type="evidence" value="ECO:0007669"/>
    <property type="project" value="InterPro"/>
</dbReference>
<dbReference type="InterPro" id="IPR016181">
    <property type="entry name" value="Acyl_CoA_acyltransferase"/>
</dbReference>
<dbReference type="PANTHER" id="PTHR13947">
    <property type="entry name" value="GNAT FAMILY N-ACETYLTRANSFERASE"/>
    <property type="match status" value="1"/>
</dbReference>
<accession>A0A0D1YT14</accession>
<reference evidence="3 4" key="1">
    <citation type="submission" date="2015-01" db="EMBL/GenBank/DDBJ databases">
        <title>The Genome Sequence of Exophiala sideris CBS121828.</title>
        <authorList>
            <consortium name="The Broad Institute Genomics Platform"/>
            <person name="Cuomo C."/>
            <person name="de Hoog S."/>
            <person name="Gorbushina A."/>
            <person name="Stielow B."/>
            <person name="Teixiera M."/>
            <person name="Abouelleil A."/>
            <person name="Chapman S.B."/>
            <person name="Priest M."/>
            <person name="Young S.K."/>
            <person name="Wortman J."/>
            <person name="Nusbaum C."/>
            <person name="Birren B."/>
        </authorList>
    </citation>
    <scope>NUCLEOTIDE SEQUENCE [LARGE SCALE GENOMIC DNA]</scope>
    <source>
        <strain evidence="3 4">CBS 121828</strain>
    </source>
</reference>
<dbReference type="InterPro" id="IPR000182">
    <property type="entry name" value="GNAT_dom"/>
</dbReference>